<keyword evidence="7 9" id="KW-1133">Transmembrane helix</keyword>
<dbReference type="InterPro" id="IPR004700">
    <property type="entry name" value="PTS_IIC_man"/>
</dbReference>
<protein>
    <submittedName>
        <fullName evidence="10">PTS system, mannose-specific IIC component</fullName>
    </submittedName>
</protein>
<accession>A0ABY1C8X6</accession>
<evidence type="ECO:0000256" key="5">
    <source>
        <dbReference type="ARBA" id="ARBA00022683"/>
    </source>
</evidence>
<feature type="transmembrane region" description="Helical" evidence="9">
    <location>
        <begin position="209"/>
        <end position="238"/>
    </location>
</feature>
<evidence type="ECO:0000313" key="10">
    <source>
        <dbReference type="EMBL" id="SET81537.1"/>
    </source>
</evidence>
<evidence type="ECO:0000313" key="11">
    <source>
        <dbReference type="Proteomes" id="UP000198970"/>
    </source>
</evidence>
<feature type="transmembrane region" description="Helical" evidence="9">
    <location>
        <begin position="34"/>
        <end position="57"/>
    </location>
</feature>
<evidence type="ECO:0000256" key="4">
    <source>
        <dbReference type="ARBA" id="ARBA00022597"/>
    </source>
</evidence>
<keyword evidence="6 9" id="KW-0812">Transmembrane</keyword>
<sequence length="268" mass="28727">MAVWQALLIAVWAGYCSFDDQGPQMLRRPLLVGPIVGIILGDVKTGLIISATLELMWMGLGNMAGYKTPDMIIGTIVGTTISITSTGATAEGIAAGVAAATTVAVLSQQLLLIFDFVRQFFAVWADRLALTGEFDSILMVNYVAIAFQFLLRAVPTFLVVYFSAGVVDKILNVIPSNILKGLSTASGILPAVGLSILMTMMMKGFMWPFLIFGFVASTYLGLGILPVTLISLAFAMLYSVMMEIKDRQNETPVTVSGRGDDEDGGYDL</sequence>
<dbReference type="PANTHER" id="PTHR32502">
    <property type="entry name" value="N-ACETYLGALACTOSAMINE PERMEASE II COMPONENT-RELATED"/>
    <property type="match status" value="1"/>
</dbReference>
<keyword evidence="2" id="KW-0813">Transport</keyword>
<comment type="subcellular location">
    <subcellularLocation>
        <location evidence="1">Cell membrane</location>
        <topology evidence="1">Multi-pass membrane protein</topology>
    </subcellularLocation>
</comment>
<feature type="transmembrane region" description="Helical" evidence="9">
    <location>
        <begin position="138"/>
        <end position="162"/>
    </location>
</feature>
<organism evidence="10 11">
    <name type="scientific">Lacrimispora sphenoides JCM 1415</name>
    <dbReference type="NCBI Taxonomy" id="1297793"/>
    <lineage>
        <taxon>Bacteria</taxon>
        <taxon>Bacillati</taxon>
        <taxon>Bacillota</taxon>
        <taxon>Clostridia</taxon>
        <taxon>Lachnospirales</taxon>
        <taxon>Lachnospiraceae</taxon>
        <taxon>Lacrimispora</taxon>
    </lineage>
</organism>
<gene>
    <name evidence="10" type="ORF">SAMN02745906_2136</name>
</gene>
<keyword evidence="3" id="KW-1003">Cell membrane</keyword>
<keyword evidence="4" id="KW-0762">Sugar transport</keyword>
<evidence type="ECO:0000256" key="9">
    <source>
        <dbReference type="SAM" id="Phobius"/>
    </source>
</evidence>
<dbReference type="PANTHER" id="PTHR32502:SF8">
    <property type="entry name" value="N-ACETYLGALACTOSAMINE PERMEASE IIC COMPONENT 1"/>
    <property type="match status" value="1"/>
</dbReference>
<evidence type="ECO:0000256" key="2">
    <source>
        <dbReference type="ARBA" id="ARBA00022448"/>
    </source>
</evidence>
<dbReference type="InterPro" id="IPR050303">
    <property type="entry name" value="GatZ_KbaZ_carbometab"/>
</dbReference>
<keyword evidence="5" id="KW-0598">Phosphotransferase system</keyword>
<reference evidence="10 11" key="1">
    <citation type="submission" date="2016-10" db="EMBL/GenBank/DDBJ databases">
        <authorList>
            <person name="Varghese N."/>
            <person name="Submissions S."/>
        </authorList>
    </citation>
    <scope>NUCLEOTIDE SEQUENCE [LARGE SCALE GENOMIC DNA]</scope>
    <source>
        <strain evidence="10 11">ATCC 19403</strain>
    </source>
</reference>
<evidence type="ECO:0000256" key="3">
    <source>
        <dbReference type="ARBA" id="ARBA00022475"/>
    </source>
</evidence>
<evidence type="ECO:0000256" key="1">
    <source>
        <dbReference type="ARBA" id="ARBA00004651"/>
    </source>
</evidence>
<dbReference type="Proteomes" id="UP000198970">
    <property type="component" value="Chromosome I"/>
</dbReference>
<evidence type="ECO:0000256" key="8">
    <source>
        <dbReference type="ARBA" id="ARBA00023136"/>
    </source>
</evidence>
<dbReference type="EMBL" id="LT630003">
    <property type="protein sequence ID" value="SET81537.1"/>
    <property type="molecule type" value="Genomic_DNA"/>
</dbReference>
<feature type="transmembrane region" description="Helical" evidence="9">
    <location>
        <begin position="69"/>
        <end position="87"/>
    </location>
</feature>
<evidence type="ECO:0000256" key="6">
    <source>
        <dbReference type="ARBA" id="ARBA00022692"/>
    </source>
</evidence>
<dbReference type="Pfam" id="PF03609">
    <property type="entry name" value="EII-Sor"/>
    <property type="match status" value="1"/>
</dbReference>
<keyword evidence="8 9" id="KW-0472">Membrane</keyword>
<keyword evidence="11" id="KW-1185">Reference proteome</keyword>
<feature type="transmembrane region" description="Helical" evidence="9">
    <location>
        <begin position="93"/>
        <end position="117"/>
    </location>
</feature>
<proteinExistence type="predicted"/>
<feature type="transmembrane region" description="Helical" evidence="9">
    <location>
        <begin position="182"/>
        <end position="202"/>
    </location>
</feature>
<name>A0ABY1C8X6_9FIRM</name>
<evidence type="ECO:0000256" key="7">
    <source>
        <dbReference type="ARBA" id="ARBA00022989"/>
    </source>
</evidence>
<dbReference type="RefSeq" id="WP_100042310.1">
    <property type="nucleotide sequence ID" value="NZ_LT630003.1"/>
</dbReference>
<dbReference type="PROSITE" id="PS51106">
    <property type="entry name" value="PTS_EIIC_TYPE_4"/>
    <property type="match status" value="1"/>
</dbReference>